<accession>A0A0F9XEC2</accession>
<evidence type="ECO:0000313" key="1">
    <source>
        <dbReference type="EMBL" id="KKN90123.1"/>
    </source>
</evidence>
<gene>
    <name evidence="1" type="ORF">LCGC14_0232390</name>
</gene>
<sequence>MTNTIVEVPTPHSLFETLSPNMVAECIPGVQGDLYRLLWALVHKHKREARPGAPDCLARFWKQIPRESQWELNSLARKHELYLADLLLLVQE</sequence>
<protein>
    <submittedName>
        <fullName evidence="1">Uncharacterized protein</fullName>
    </submittedName>
</protein>
<proteinExistence type="predicted"/>
<dbReference type="AlphaFoldDB" id="A0A0F9XEC2"/>
<name>A0A0F9XEC2_9ZZZZ</name>
<dbReference type="EMBL" id="LAZR01000113">
    <property type="protein sequence ID" value="KKN90123.1"/>
    <property type="molecule type" value="Genomic_DNA"/>
</dbReference>
<comment type="caution">
    <text evidence="1">The sequence shown here is derived from an EMBL/GenBank/DDBJ whole genome shotgun (WGS) entry which is preliminary data.</text>
</comment>
<reference evidence="1" key="1">
    <citation type="journal article" date="2015" name="Nature">
        <title>Complex archaea that bridge the gap between prokaryotes and eukaryotes.</title>
        <authorList>
            <person name="Spang A."/>
            <person name="Saw J.H."/>
            <person name="Jorgensen S.L."/>
            <person name="Zaremba-Niedzwiedzka K."/>
            <person name="Martijn J."/>
            <person name="Lind A.E."/>
            <person name="van Eijk R."/>
            <person name="Schleper C."/>
            <person name="Guy L."/>
            <person name="Ettema T.J."/>
        </authorList>
    </citation>
    <scope>NUCLEOTIDE SEQUENCE</scope>
</reference>
<organism evidence="1">
    <name type="scientific">marine sediment metagenome</name>
    <dbReference type="NCBI Taxonomy" id="412755"/>
    <lineage>
        <taxon>unclassified sequences</taxon>
        <taxon>metagenomes</taxon>
        <taxon>ecological metagenomes</taxon>
    </lineage>
</organism>